<sequence length="217" mass="24470">IGRCCVEQLCQGGARVIIGCRNTKQGDQVIAECQRKQYPGSVEVFELDLQYFSSVRTFVERIKTLNRTIDVLVNNAGVGAYLRRPGRIVNVSSMQYQMGSNRRLCKNQQCSIHTPLFGSFVYGDAKLALNYWTRTLAHKLRSTSITVHSCHPGFVKTDIFFGHYGNLMHFTLRWLTHIFAKSPSEGAQTTLHLVLSSEAGHLSGMTQNTMQRHFAIQ</sequence>
<keyword evidence="1" id="KW-0560">Oxidoreductase</keyword>
<evidence type="ECO:0000313" key="4">
    <source>
        <dbReference type="Proteomes" id="UP000192247"/>
    </source>
</evidence>
<feature type="non-terminal residue" evidence="3">
    <location>
        <position position="217"/>
    </location>
</feature>
<keyword evidence="4" id="KW-1185">Reference proteome</keyword>
<gene>
    <name evidence="3" type="ORF">BIW11_05381</name>
</gene>
<evidence type="ECO:0000313" key="3">
    <source>
        <dbReference type="EMBL" id="OQR79951.1"/>
    </source>
</evidence>
<dbReference type="InParanoid" id="A0A1V9Y2L5"/>
<dbReference type="InterPro" id="IPR036291">
    <property type="entry name" value="NAD(P)-bd_dom_sf"/>
</dbReference>
<dbReference type="Proteomes" id="UP000192247">
    <property type="component" value="Unassembled WGS sequence"/>
</dbReference>
<name>A0A1V9Y2L5_9ACAR</name>
<comment type="caution">
    <text evidence="3">The sequence shown here is derived from an EMBL/GenBank/DDBJ whole genome shotgun (WGS) entry which is preliminary data.</text>
</comment>
<dbReference type="Gene3D" id="3.40.50.720">
    <property type="entry name" value="NAD(P)-binding Rossmann-like Domain"/>
    <property type="match status" value="2"/>
</dbReference>
<evidence type="ECO:0000256" key="1">
    <source>
        <dbReference type="ARBA" id="ARBA00023002"/>
    </source>
</evidence>
<organism evidence="3 4">
    <name type="scientific">Tropilaelaps mercedesae</name>
    <dbReference type="NCBI Taxonomy" id="418985"/>
    <lineage>
        <taxon>Eukaryota</taxon>
        <taxon>Metazoa</taxon>
        <taxon>Ecdysozoa</taxon>
        <taxon>Arthropoda</taxon>
        <taxon>Chelicerata</taxon>
        <taxon>Arachnida</taxon>
        <taxon>Acari</taxon>
        <taxon>Parasitiformes</taxon>
        <taxon>Mesostigmata</taxon>
        <taxon>Gamasina</taxon>
        <taxon>Dermanyssoidea</taxon>
        <taxon>Laelapidae</taxon>
        <taxon>Tropilaelaps</taxon>
    </lineage>
</organism>
<evidence type="ECO:0000256" key="2">
    <source>
        <dbReference type="RuleBase" id="RU000363"/>
    </source>
</evidence>
<dbReference type="InterPro" id="IPR002347">
    <property type="entry name" value="SDR_fam"/>
</dbReference>
<dbReference type="PRINTS" id="PR00080">
    <property type="entry name" value="SDRFAMILY"/>
</dbReference>
<dbReference type="SUPFAM" id="SSF51735">
    <property type="entry name" value="NAD(P)-binding Rossmann-fold domains"/>
    <property type="match status" value="1"/>
</dbReference>
<dbReference type="OrthoDB" id="191139at2759"/>
<dbReference type="PANTHER" id="PTHR43157">
    <property type="entry name" value="PHOSPHATIDYLINOSITOL-GLYCAN BIOSYNTHESIS CLASS F PROTEIN-RELATED"/>
    <property type="match status" value="1"/>
</dbReference>
<accession>A0A1V9Y2L5</accession>
<reference evidence="3 4" key="1">
    <citation type="journal article" date="2017" name="Gigascience">
        <title>Draft genome of the honey bee ectoparasitic mite, Tropilaelaps mercedesae, is shaped by the parasitic life history.</title>
        <authorList>
            <person name="Dong X."/>
            <person name="Armstrong S.D."/>
            <person name="Xia D."/>
            <person name="Makepeace B.L."/>
            <person name="Darby A.C."/>
            <person name="Kadowaki T."/>
        </authorList>
    </citation>
    <scope>NUCLEOTIDE SEQUENCE [LARGE SCALE GENOMIC DNA]</scope>
    <source>
        <strain evidence="3">Wuxi-XJTLU</strain>
    </source>
</reference>
<feature type="non-terminal residue" evidence="3">
    <location>
        <position position="1"/>
    </location>
</feature>
<proteinExistence type="inferred from homology"/>
<dbReference type="GO" id="GO:0016491">
    <property type="term" value="F:oxidoreductase activity"/>
    <property type="evidence" value="ECO:0007669"/>
    <property type="project" value="UniProtKB-KW"/>
</dbReference>
<dbReference type="Pfam" id="PF00106">
    <property type="entry name" value="adh_short"/>
    <property type="match status" value="2"/>
</dbReference>
<dbReference type="PANTHER" id="PTHR43157:SF31">
    <property type="entry name" value="PHOSPHATIDYLINOSITOL-GLYCAN BIOSYNTHESIS CLASS F PROTEIN"/>
    <property type="match status" value="1"/>
</dbReference>
<protein>
    <submittedName>
        <fullName evidence="3">Retinol dehydrogenase 12-like</fullName>
    </submittedName>
</protein>
<dbReference type="PRINTS" id="PR00081">
    <property type="entry name" value="GDHRDH"/>
</dbReference>
<dbReference type="AlphaFoldDB" id="A0A1V9Y2L5"/>
<comment type="similarity">
    <text evidence="2">Belongs to the short-chain dehydrogenases/reductases (SDR) family.</text>
</comment>
<dbReference type="EMBL" id="MNPL01000518">
    <property type="protein sequence ID" value="OQR79951.1"/>
    <property type="molecule type" value="Genomic_DNA"/>
</dbReference>
<dbReference type="STRING" id="418985.A0A1V9Y2L5"/>